<dbReference type="GO" id="GO:0000981">
    <property type="term" value="F:DNA-binding transcription factor activity, RNA polymerase II-specific"/>
    <property type="evidence" value="ECO:0007669"/>
    <property type="project" value="TreeGrafter"/>
</dbReference>
<comment type="caution">
    <text evidence="10">The sequence shown here is derived from an EMBL/GenBank/DDBJ whole genome shotgun (WGS) entry which is preliminary data.</text>
</comment>
<gene>
    <name evidence="10" type="ORF">D5F01_LYC14433</name>
</gene>
<dbReference type="SUPFAM" id="SSF54695">
    <property type="entry name" value="POZ domain"/>
    <property type="match status" value="1"/>
</dbReference>
<dbReference type="InterPro" id="IPR011333">
    <property type="entry name" value="SKP1/BTB/POZ_sf"/>
</dbReference>
<keyword evidence="1" id="KW-0479">Metal-binding</keyword>
<dbReference type="GO" id="GO:0005634">
    <property type="term" value="C:nucleus"/>
    <property type="evidence" value="ECO:0007669"/>
    <property type="project" value="TreeGrafter"/>
</dbReference>
<reference evidence="10 11" key="1">
    <citation type="submission" date="2019-07" db="EMBL/GenBank/DDBJ databases">
        <title>Chromosome genome assembly for large yellow croaker.</title>
        <authorList>
            <person name="Xiao S."/>
        </authorList>
    </citation>
    <scope>NUCLEOTIDE SEQUENCE [LARGE SCALE GENOMIC DNA]</scope>
    <source>
        <strain evidence="10">JMULYC20181020</strain>
        <tissue evidence="10">Muscle</tissue>
    </source>
</reference>
<evidence type="ECO:0000259" key="9">
    <source>
        <dbReference type="PROSITE" id="PS50157"/>
    </source>
</evidence>
<name>A0A6G0I4P2_LARCR</name>
<evidence type="ECO:0000256" key="5">
    <source>
        <dbReference type="ARBA" id="ARBA00023242"/>
    </source>
</evidence>
<feature type="domain" description="C2H2-type" evidence="9">
    <location>
        <begin position="274"/>
        <end position="301"/>
    </location>
</feature>
<evidence type="ECO:0000256" key="4">
    <source>
        <dbReference type="ARBA" id="ARBA00022833"/>
    </source>
</evidence>
<evidence type="ECO:0000256" key="3">
    <source>
        <dbReference type="ARBA" id="ARBA00022771"/>
    </source>
</evidence>
<sequence length="381" mass="41526">MRLAERQCVRKSSAPAGEEEAAPPCRLSASAPHASGLSLPEPRGLHTDSSSSSAGLRYPRAMARPSHSDHVLQQLNNQREWGFLCDCLIAIGDIYFRAHKAVLAACSSYFRMMFIRDQQGAGRLDLSNMQISAECFDLILQLMYLGRIVVGSYEFEELKASMAYLQMYYIPDSLDDLRDIRSSNLTPSSSASASRLLLLHLLHGPCRREDYVWTAVSRPAGAAGAAVVEEVVNAPLIVAPPVVDGGVEQPCDLRKRSGGRSSALKDRPRFGRTYTCDDCGFVFSCEKLLIEHILTCTNRKAFHQPRGNTDGDNDSSKAESSASESAEEHRVTCKGEDDWPEAKADSDLAIRSVAAGTDGMPGSTRGTSIKTETGGKHIPRD</sequence>
<dbReference type="PROSITE" id="PS50097">
    <property type="entry name" value="BTB"/>
    <property type="match status" value="1"/>
</dbReference>
<dbReference type="EMBL" id="REGW02000014">
    <property type="protein sequence ID" value="KAE8286498.1"/>
    <property type="molecule type" value="Genomic_DNA"/>
</dbReference>
<dbReference type="Gene3D" id="3.30.710.10">
    <property type="entry name" value="Potassium Channel Kv1.1, Chain A"/>
    <property type="match status" value="1"/>
</dbReference>
<dbReference type="InterPro" id="IPR000210">
    <property type="entry name" value="BTB/POZ_dom"/>
</dbReference>
<evidence type="ECO:0000259" key="8">
    <source>
        <dbReference type="PROSITE" id="PS50097"/>
    </source>
</evidence>
<proteinExistence type="predicted"/>
<dbReference type="PANTHER" id="PTHR24394">
    <property type="entry name" value="ZINC FINGER PROTEIN"/>
    <property type="match status" value="1"/>
</dbReference>
<keyword evidence="5" id="KW-0539">Nucleus</keyword>
<dbReference type="SMART" id="SM00225">
    <property type="entry name" value="BTB"/>
    <property type="match status" value="1"/>
</dbReference>
<evidence type="ECO:0000256" key="1">
    <source>
        <dbReference type="ARBA" id="ARBA00022723"/>
    </source>
</evidence>
<evidence type="ECO:0000256" key="6">
    <source>
        <dbReference type="PROSITE-ProRule" id="PRU00042"/>
    </source>
</evidence>
<protein>
    <submittedName>
        <fullName evidence="10">Zinc finger and BTB domain-containing protein 1</fullName>
    </submittedName>
</protein>
<feature type="compositionally biased region" description="Basic and acidic residues" evidence="7">
    <location>
        <begin position="326"/>
        <end position="348"/>
    </location>
</feature>
<organism evidence="10 11">
    <name type="scientific">Larimichthys crocea</name>
    <name type="common">Large yellow croaker</name>
    <name type="synonym">Pseudosciaena crocea</name>
    <dbReference type="NCBI Taxonomy" id="215358"/>
    <lineage>
        <taxon>Eukaryota</taxon>
        <taxon>Metazoa</taxon>
        <taxon>Chordata</taxon>
        <taxon>Craniata</taxon>
        <taxon>Vertebrata</taxon>
        <taxon>Euteleostomi</taxon>
        <taxon>Actinopterygii</taxon>
        <taxon>Neopterygii</taxon>
        <taxon>Teleostei</taxon>
        <taxon>Neoteleostei</taxon>
        <taxon>Acanthomorphata</taxon>
        <taxon>Eupercaria</taxon>
        <taxon>Sciaenidae</taxon>
        <taxon>Larimichthys</taxon>
    </lineage>
</organism>
<keyword evidence="4" id="KW-0862">Zinc</keyword>
<dbReference type="CDD" id="cd18192">
    <property type="entry name" value="BTB_POZ_ZBTB1"/>
    <property type="match status" value="1"/>
</dbReference>
<dbReference type="InterPro" id="IPR013087">
    <property type="entry name" value="Znf_C2H2_type"/>
</dbReference>
<dbReference type="Pfam" id="PF00651">
    <property type="entry name" value="BTB"/>
    <property type="match status" value="1"/>
</dbReference>
<dbReference type="PANTHER" id="PTHR24394:SF42">
    <property type="entry name" value="ZINC FINGER AND BTB DOMAIN CONTAINING 1"/>
    <property type="match status" value="1"/>
</dbReference>
<dbReference type="GO" id="GO:0008270">
    <property type="term" value="F:zinc ion binding"/>
    <property type="evidence" value="ECO:0007669"/>
    <property type="project" value="UniProtKB-KW"/>
</dbReference>
<accession>A0A6G0I4P2</accession>
<keyword evidence="2" id="KW-0677">Repeat</keyword>
<dbReference type="PROSITE" id="PS50157">
    <property type="entry name" value="ZINC_FINGER_C2H2_2"/>
    <property type="match status" value="1"/>
</dbReference>
<evidence type="ECO:0000313" key="11">
    <source>
        <dbReference type="Proteomes" id="UP000424527"/>
    </source>
</evidence>
<feature type="region of interest" description="Disordered" evidence="7">
    <location>
        <begin position="302"/>
        <end position="381"/>
    </location>
</feature>
<evidence type="ECO:0000256" key="7">
    <source>
        <dbReference type="SAM" id="MobiDB-lite"/>
    </source>
</evidence>
<keyword evidence="3 6" id="KW-0863">Zinc-finger</keyword>
<evidence type="ECO:0000256" key="2">
    <source>
        <dbReference type="ARBA" id="ARBA00022737"/>
    </source>
</evidence>
<keyword evidence="11" id="KW-1185">Reference proteome</keyword>
<evidence type="ECO:0000313" key="10">
    <source>
        <dbReference type="EMBL" id="KAE8286498.1"/>
    </source>
</evidence>
<dbReference type="Proteomes" id="UP000424527">
    <property type="component" value="Unassembled WGS sequence"/>
</dbReference>
<feature type="region of interest" description="Disordered" evidence="7">
    <location>
        <begin position="1"/>
        <end position="56"/>
    </location>
</feature>
<dbReference type="AlphaFoldDB" id="A0A6G0I4P2"/>
<feature type="domain" description="BTB" evidence="8">
    <location>
        <begin position="85"/>
        <end position="152"/>
    </location>
</feature>